<dbReference type="InterPro" id="IPR036388">
    <property type="entry name" value="WH-like_DNA-bd_sf"/>
</dbReference>
<dbReference type="InterPro" id="IPR000838">
    <property type="entry name" value="RNA_pol_sigma70_ECF_CS"/>
</dbReference>
<dbReference type="InterPro" id="IPR014284">
    <property type="entry name" value="RNA_pol_sigma-70_dom"/>
</dbReference>
<keyword evidence="3 6" id="KW-0731">Sigma factor</keyword>
<feature type="domain" description="RNA polymerase sigma-70 region 2" evidence="7">
    <location>
        <begin position="27"/>
        <end position="93"/>
    </location>
</feature>
<name>A0A1W2AKE4_9SPHI</name>
<dbReference type="InterPro" id="IPR014327">
    <property type="entry name" value="RNA_pol_sigma70_bacteroid"/>
</dbReference>
<keyword evidence="2 6" id="KW-0805">Transcription regulation</keyword>
<dbReference type="InterPro" id="IPR039425">
    <property type="entry name" value="RNA_pol_sigma-70-like"/>
</dbReference>
<dbReference type="GO" id="GO:0006352">
    <property type="term" value="P:DNA-templated transcription initiation"/>
    <property type="evidence" value="ECO:0007669"/>
    <property type="project" value="InterPro"/>
</dbReference>
<dbReference type="RefSeq" id="WP_084287241.1">
    <property type="nucleotide sequence ID" value="NZ_FWYB01000001.1"/>
</dbReference>
<dbReference type="AlphaFoldDB" id="A0A1W2AKE4"/>
<comment type="similarity">
    <text evidence="1 6">Belongs to the sigma-70 factor family. ECF subfamily.</text>
</comment>
<evidence type="ECO:0000313" key="9">
    <source>
        <dbReference type="EMBL" id="SMC60982.1"/>
    </source>
</evidence>
<dbReference type="STRING" id="475255.SAMN04488101_101684"/>
<dbReference type="SUPFAM" id="SSF88946">
    <property type="entry name" value="Sigma2 domain of RNA polymerase sigma factors"/>
    <property type="match status" value="1"/>
</dbReference>
<evidence type="ECO:0000256" key="1">
    <source>
        <dbReference type="ARBA" id="ARBA00010641"/>
    </source>
</evidence>
<gene>
    <name evidence="9" type="ORF">SAMN04488101_101684</name>
</gene>
<evidence type="ECO:0000256" key="2">
    <source>
        <dbReference type="ARBA" id="ARBA00023015"/>
    </source>
</evidence>
<evidence type="ECO:0000256" key="5">
    <source>
        <dbReference type="ARBA" id="ARBA00023163"/>
    </source>
</evidence>
<dbReference type="OrthoDB" id="799938at2"/>
<dbReference type="NCBIfam" id="TIGR02985">
    <property type="entry name" value="Sig70_bacteroi1"/>
    <property type="match status" value="1"/>
</dbReference>
<protein>
    <recommendedName>
        <fullName evidence="6">RNA polymerase sigma factor</fullName>
    </recommendedName>
</protein>
<dbReference type="InterPro" id="IPR007627">
    <property type="entry name" value="RNA_pol_sigma70_r2"/>
</dbReference>
<evidence type="ECO:0000256" key="6">
    <source>
        <dbReference type="RuleBase" id="RU000716"/>
    </source>
</evidence>
<dbReference type="CDD" id="cd06171">
    <property type="entry name" value="Sigma70_r4"/>
    <property type="match status" value="1"/>
</dbReference>
<keyword evidence="5 6" id="KW-0804">Transcription</keyword>
<dbReference type="Pfam" id="PF04542">
    <property type="entry name" value="Sigma70_r2"/>
    <property type="match status" value="1"/>
</dbReference>
<dbReference type="PANTHER" id="PTHR43133">
    <property type="entry name" value="RNA POLYMERASE ECF-TYPE SIGMA FACTO"/>
    <property type="match status" value="1"/>
</dbReference>
<dbReference type="Pfam" id="PF08281">
    <property type="entry name" value="Sigma70_r4_2"/>
    <property type="match status" value="1"/>
</dbReference>
<sequence length="196" mass="22836">MDVKHLLNESELLGRIAEGDQHAFNTIYQLYYDKIYKFAYRLLCTEEPAEEVVQETMLFIWQGGEKLKDINNLDAYLKTIAKRKVIALFRRKAIEERAIKDLTSSHIDSHNETEEGILYKESRKLLDDAIALLPQQQKLVYQLCYQEGLKYEEAAERLNISHGTVQSHMKQALKFLRNHLSNHSDIAALVVIFRLL</sequence>
<keyword evidence="10" id="KW-1185">Reference proteome</keyword>
<dbReference type="Proteomes" id="UP000192678">
    <property type="component" value="Unassembled WGS sequence"/>
</dbReference>
<dbReference type="SUPFAM" id="SSF88659">
    <property type="entry name" value="Sigma3 and sigma4 domains of RNA polymerase sigma factors"/>
    <property type="match status" value="1"/>
</dbReference>
<evidence type="ECO:0000256" key="4">
    <source>
        <dbReference type="ARBA" id="ARBA00023125"/>
    </source>
</evidence>
<evidence type="ECO:0000256" key="3">
    <source>
        <dbReference type="ARBA" id="ARBA00023082"/>
    </source>
</evidence>
<dbReference type="Gene3D" id="1.10.1740.10">
    <property type="match status" value="1"/>
</dbReference>
<dbReference type="NCBIfam" id="TIGR02937">
    <property type="entry name" value="sigma70-ECF"/>
    <property type="match status" value="1"/>
</dbReference>
<organism evidence="9 10">
    <name type="scientific">Pedobacter nyackensis</name>
    <dbReference type="NCBI Taxonomy" id="475255"/>
    <lineage>
        <taxon>Bacteria</taxon>
        <taxon>Pseudomonadati</taxon>
        <taxon>Bacteroidota</taxon>
        <taxon>Sphingobacteriia</taxon>
        <taxon>Sphingobacteriales</taxon>
        <taxon>Sphingobacteriaceae</taxon>
        <taxon>Pedobacter</taxon>
    </lineage>
</organism>
<reference evidence="9 10" key="1">
    <citation type="submission" date="2017-04" db="EMBL/GenBank/DDBJ databases">
        <authorList>
            <person name="Afonso C.L."/>
            <person name="Miller P.J."/>
            <person name="Scott M.A."/>
            <person name="Spackman E."/>
            <person name="Goraichik I."/>
            <person name="Dimitrov K.M."/>
            <person name="Suarez D.L."/>
            <person name="Swayne D.E."/>
        </authorList>
    </citation>
    <scope>NUCLEOTIDE SEQUENCE [LARGE SCALE GENOMIC DNA]</scope>
    <source>
        <strain evidence="9 10">DSM 19625</strain>
    </source>
</reference>
<dbReference type="Gene3D" id="1.10.10.10">
    <property type="entry name" value="Winged helix-like DNA-binding domain superfamily/Winged helix DNA-binding domain"/>
    <property type="match status" value="1"/>
</dbReference>
<keyword evidence="4 6" id="KW-0238">DNA-binding</keyword>
<dbReference type="GO" id="GO:0016987">
    <property type="term" value="F:sigma factor activity"/>
    <property type="evidence" value="ECO:0007669"/>
    <property type="project" value="UniProtKB-KW"/>
</dbReference>
<dbReference type="InterPro" id="IPR013249">
    <property type="entry name" value="RNA_pol_sigma70_r4_t2"/>
</dbReference>
<evidence type="ECO:0000313" key="10">
    <source>
        <dbReference type="Proteomes" id="UP000192678"/>
    </source>
</evidence>
<feature type="domain" description="RNA polymerase sigma factor 70 region 4 type 2" evidence="8">
    <location>
        <begin position="124"/>
        <end position="176"/>
    </location>
</feature>
<accession>A0A1W2AKE4</accession>
<dbReference type="InterPro" id="IPR013324">
    <property type="entry name" value="RNA_pol_sigma_r3/r4-like"/>
</dbReference>
<evidence type="ECO:0000259" key="7">
    <source>
        <dbReference type="Pfam" id="PF04542"/>
    </source>
</evidence>
<dbReference type="GO" id="GO:0003677">
    <property type="term" value="F:DNA binding"/>
    <property type="evidence" value="ECO:0007669"/>
    <property type="project" value="UniProtKB-KW"/>
</dbReference>
<evidence type="ECO:0000259" key="8">
    <source>
        <dbReference type="Pfam" id="PF08281"/>
    </source>
</evidence>
<dbReference type="InterPro" id="IPR013325">
    <property type="entry name" value="RNA_pol_sigma_r2"/>
</dbReference>
<dbReference type="EMBL" id="FWYB01000001">
    <property type="protein sequence ID" value="SMC60982.1"/>
    <property type="molecule type" value="Genomic_DNA"/>
</dbReference>
<dbReference type="PROSITE" id="PS01063">
    <property type="entry name" value="SIGMA70_ECF"/>
    <property type="match status" value="1"/>
</dbReference>
<proteinExistence type="inferred from homology"/>
<dbReference type="PANTHER" id="PTHR43133:SF46">
    <property type="entry name" value="RNA POLYMERASE SIGMA-70 FACTOR ECF SUBFAMILY"/>
    <property type="match status" value="1"/>
</dbReference>